<dbReference type="PRINTS" id="PR01950">
    <property type="entry name" value="LANCSUPER"/>
</dbReference>
<gene>
    <name evidence="2" type="ORF">KUTeg_006682</name>
</gene>
<dbReference type="SUPFAM" id="SSF158745">
    <property type="entry name" value="LanC-like"/>
    <property type="match status" value="1"/>
</dbReference>
<dbReference type="InterPro" id="IPR020464">
    <property type="entry name" value="LanC-like_prot_euk"/>
</dbReference>
<comment type="similarity">
    <text evidence="1">Belongs to the LanC-like protein family.</text>
</comment>
<dbReference type="PRINTS" id="PR01951">
    <property type="entry name" value="LANCEUKARYTE"/>
</dbReference>
<evidence type="ECO:0008006" key="4">
    <source>
        <dbReference type="Google" id="ProtNLM"/>
    </source>
</evidence>
<dbReference type="PANTHER" id="PTHR12736">
    <property type="entry name" value="LANC-LIKE PROTEIN"/>
    <property type="match status" value="1"/>
</dbReference>
<reference evidence="2 3" key="1">
    <citation type="submission" date="2022-12" db="EMBL/GenBank/DDBJ databases">
        <title>Chromosome-level genome of Tegillarca granosa.</title>
        <authorList>
            <person name="Kim J."/>
        </authorList>
    </citation>
    <scope>NUCLEOTIDE SEQUENCE [LARGE SCALE GENOMIC DNA]</scope>
    <source>
        <strain evidence="2">Teg-2019</strain>
        <tissue evidence="2">Adductor muscle</tissue>
    </source>
</reference>
<dbReference type="PANTHER" id="PTHR12736:SF7">
    <property type="entry name" value="LANC-LIKE PROTEIN 3"/>
    <property type="match status" value="1"/>
</dbReference>
<evidence type="ECO:0000256" key="1">
    <source>
        <dbReference type="ARBA" id="ARBA00007179"/>
    </source>
</evidence>
<accession>A0ABQ9FF97</accession>
<evidence type="ECO:0000313" key="3">
    <source>
        <dbReference type="Proteomes" id="UP001217089"/>
    </source>
</evidence>
<protein>
    <recommendedName>
        <fullName evidence="4">LanC-like protein 3</fullName>
    </recommendedName>
</protein>
<dbReference type="Gene3D" id="1.50.10.10">
    <property type="match status" value="1"/>
</dbReference>
<proteinExistence type="inferred from homology"/>
<keyword evidence="3" id="KW-1185">Reference proteome</keyword>
<organism evidence="2 3">
    <name type="scientific">Tegillarca granosa</name>
    <name type="common">Malaysian cockle</name>
    <name type="synonym">Anadara granosa</name>
    <dbReference type="NCBI Taxonomy" id="220873"/>
    <lineage>
        <taxon>Eukaryota</taxon>
        <taxon>Metazoa</taxon>
        <taxon>Spiralia</taxon>
        <taxon>Lophotrochozoa</taxon>
        <taxon>Mollusca</taxon>
        <taxon>Bivalvia</taxon>
        <taxon>Autobranchia</taxon>
        <taxon>Pteriomorphia</taxon>
        <taxon>Arcoida</taxon>
        <taxon>Arcoidea</taxon>
        <taxon>Arcidae</taxon>
        <taxon>Tegillarca</taxon>
    </lineage>
</organism>
<dbReference type="InterPro" id="IPR007822">
    <property type="entry name" value="LANC-like"/>
</dbReference>
<dbReference type="Pfam" id="PF05147">
    <property type="entry name" value="LANC_like"/>
    <property type="match status" value="1"/>
</dbReference>
<dbReference type="SMART" id="SM01260">
    <property type="entry name" value="LANC_like"/>
    <property type="match status" value="1"/>
</dbReference>
<dbReference type="CDD" id="cd04794">
    <property type="entry name" value="euk_LANCL"/>
    <property type="match status" value="1"/>
</dbReference>
<dbReference type="Proteomes" id="UP001217089">
    <property type="component" value="Unassembled WGS sequence"/>
</dbReference>
<sequence length="433" mass="49340">MNKLPDYTPGTSVQIDSPKWKEMTEKVVEKILNARPPSFENCDGGLYVGDAGISYMLYYLSQNSELSSKKDDYLKSAMQYAQVSMEYLKRYKTNDPPCSFILGKAGVVALGSLLYQTIGDEQSCEKLCKEYEQLSEYCTPINFFRNGSDELFVGRAGYLCGAMNLQQKLDIANFLNIEYILKLELPCNNLDEQGYYYVVGDDVMKRLCSTMVQSGREYSKRCKSRSPLMYHYYNTQYLGAAHGLSSILQMLLSFPHILKTDPAMEEDVHNAVDFLLSLETSTFNYAPSMEEVGPRQERPNCDELVHWCHGSPGIVYLFARAYKVWQDDKYLQACLRCGELTWEKGLLRKGPGICHGVAGNGYVFLLLYRLTNDQKHLHRAVQFAEFLFTSKMEHARTPDSPYSLYEGWAGTACFLADLLQADKAEYPLFNVLF</sequence>
<name>A0ABQ9FF97_TEGGR</name>
<comment type="caution">
    <text evidence="2">The sequence shown here is derived from an EMBL/GenBank/DDBJ whole genome shotgun (WGS) entry which is preliminary data.</text>
</comment>
<dbReference type="InterPro" id="IPR012341">
    <property type="entry name" value="6hp_glycosidase-like_sf"/>
</dbReference>
<evidence type="ECO:0000313" key="2">
    <source>
        <dbReference type="EMBL" id="KAJ8314532.1"/>
    </source>
</evidence>
<dbReference type="EMBL" id="JARBDR010000337">
    <property type="protein sequence ID" value="KAJ8314532.1"/>
    <property type="molecule type" value="Genomic_DNA"/>
</dbReference>